<reference evidence="2 3" key="1">
    <citation type="submission" date="2022-09" db="EMBL/GenBank/DDBJ databases">
        <authorList>
            <person name="Kop L."/>
        </authorList>
    </citation>
    <scope>NUCLEOTIDE SEQUENCE [LARGE SCALE GENOMIC DNA]</scope>
    <source>
        <strain evidence="2 3">347</strain>
    </source>
</reference>
<dbReference type="SUPFAM" id="SSF102114">
    <property type="entry name" value="Radical SAM enzymes"/>
    <property type="match status" value="1"/>
</dbReference>
<dbReference type="Pfam" id="PF04055">
    <property type="entry name" value="Radical_SAM"/>
    <property type="match status" value="1"/>
</dbReference>
<dbReference type="Gene3D" id="3.80.30.20">
    <property type="entry name" value="tm_1862 like domain"/>
    <property type="match status" value="1"/>
</dbReference>
<protein>
    <submittedName>
        <fullName evidence="2">Elp3 domain-containing protein</fullName>
    </submittedName>
</protein>
<dbReference type="InterPro" id="IPR023404">
    <property type="entry name" value="rSAM_horseshoe"/>
</dbReference>
<organism evidence="2 3">
    <name type="scientific">Nitrospina watsonii</name>
    <dbReference type="NCBI Taxonomy" id="1323948"/>
    <lineage>
        <taxon>Bacteria</taxon>
        <taxon>Pseudomonadati</taxon>
        <taxon>Nitrospinota/Tectimicrobiota group</taxon>
        <taxon>Nitrospinota</taxon>
        <taxon>Nitrospinia</taxon>
        <taxon>Nitrospinales</taxon>
        <taxon>Nitrospinaceae</taxon>
        <taxon>Nitrospina</taxon>
    </lineage>
</organism>
<feature type="domain" description="Radical SAM core" evidence="1">
    <location>
        <begin position="235"/>
        <end position="469"/>
    </location>
</feature>
<dbReference type="RefSeq" id="WP_282012112.1">
    <property type="nucleotide sequence ID" value="NZ_OX336137.1"/>
</dbReference>
<evidence type="ECO:0000313" key="3">
    <source>
        <dbReference type="Proteomes" id="UP001157733"/>
    </source>
</evidence>
<dbReference type="PROSITE" id="PS51918">
    <property type="entry name" value="RADICAL_SAM"/>
    <property type="match status" value="1"/>
</dbReference>
<dbReference type="PANTHER" id="PTHR42731:SF5">
    <property type="entry name" value="RADICAL SAM DOMAIN PROTEIN"/>
    <property type="match status" value="1"/>
</dbReference>
<accession>A0ABN8VZR5</accession>
<sequence>MPDTDFVKQAIAEAPRVRPVSVLLIYPSTTDVALANLGFQRVYGLLNRLDGVVCDRYSLPDDWTPMTQALKPEALRSHDAGRLPMGFDLIAFSISFEPDYLNAVAILDYFGIPLDRRQRGSQYPLIVAGGSALFINPEPLADIFDVGFIGEAEGMIQPFFDLYTQNDWRDPRELMAEAARLPGIYVPELYTPEYTDGVQTALVPQPGVPARIARHWVAEGDPALCTHSELHGETTAFRDMALMEVTRGCIWACRFCTAGFIYRPPREPDLDQTYESLERVLAAQDRSAATIGLVGPSVTDHPQLLGLARRIVKEGKMLSFSSLRMETLTDELVDLILQSGQKTVTVAVDAPSERMRDVINKSASDDFVIDKCRFLTEKGVLHLKIYSIIGLPAEEDEDIDQFIELVKNVQKVYVEACSRRGNIGTVTIGVSPLVPKPGTPFQWHPMEPVSVLKKKFQKLRKVLGPLPNLQLSFGSPNEAYLQTYLSRGDRRALSFFEEFLKNGRDEKRALHNAVPHPDRFTYRQYGKDDFLPWDIVDHGYHPKFLWQDYQRGLRAKHTPVCDTATCKICGIC</sequence>
<dbReference type="Pfam" id="PF19864">
    <property type="entry name" value="Radical_SAM_N2"/>
    <property type="match status" value="1"/>
</dbReference>
<proteinExistence type="predicted"/>
<dbReference type="Proteomes" id="UP001157733">
    <property type="component" value="Chromosome"/>
</dbReference>
<dbReference type="SMART" id="SM00729">
    <property type="entry name" value="Elp3"/>
    <property type="match status" value="1"/>
</dbReference>
<keyword evidence="3" id="KW-1185">Reference proteome</keyword>
<dbReference type="CDD" id="cd01335">
    <property type="entry name" value="Radical_SAM"/>
    <property type="match status" value="1"/>
</dbReference>
<dbReference type="EMBL" id="OX336137">
    <property type="protein sequence ID" value="CAI2719269.1"/>
    <property type="molecule type" value="Genomic_DNA"/>
</dbReference>
<dbReference type="InterPro" id="IPR058240">
    <property type="entry name" value="rSAM_sf"/>
</dbReference>
<name>A0ABN8VZR5_9BACT</name>
<dbReference type="InterPro" id="IPR007197">
    <property type="entry name" value="rSAM"/>
</dbReference>
<gene>
    <name evidence="2" type="ORF">NSPWAT_2413</name>
</gene>
<evidence type="ECO:0000313" key="2">
    <source>
        <dbReference type="EMBL" id="CAI2719269.1"/>
    </source>
</evidence>
<dbReference type="SFLD" id="SFLDG01082">
    <property type="entry name" value="B12-binding_domain_containing"/>
    <property type="match status" value="1"/>
</dbReference>
<dbReference type="PANTHER" id="PTHR42731">
    <property type="entry name" value="SLL1084 PROTEIN"/>
    <property type="match status" value="1"/>
</dbReference>
<dbReference type="InterPro" id="IPR006638">
    <property type="entry name" value="Elp3/MiaA/NifB-like_rSAM"/>
</dbReference>
<dbReference type="SFLD" id="SFLDS00029">
    <property type="entry name" value="Radical_SAM"/>
    <property type="match status" value="1"/>
</dbReference>
<dbReference type="InterPro" id="IPR045784">
    <property type="entry name" value="Radical_SAM_N2"/>
</dbReference>
<evidence type="ECO:0000259" key="1">
    <source>
        <dbReference type="PROSITE" id="PS51918"/>
    </source>
</evidence>